<keyword evidence="3 4" id="KW-0687">Ribonucleoprotein</keyword>
<dbReference type="PANTHER" id="PTHR13501:SF10">
    <property type="entry name" value="LARGE RIBOSOMAL SUBUNIT PROTEIN UL22M"/>
    <property type="match status" value="1"/>
</dbReference>
<evidence type="ECO:0008006" key="8">
    <source>
        <dbReference type="Google" id="ProtNLM"/>
    </source>
</evidence>
<dbReference type="GO" id="GO:0015934">
    <property type="term" value="C:large ribosomal subunit"/>
    <property type="evidence" value="ECO:0007669"/>
    <property type="project" value="InterPro"/>
</dbReference>
<dbReference type="Gene3D" id="3.90.470.10">
    <property type="entry name" value="Ribosomal protein L22/L17"/>
    <property type="match status" value="1"/>
</dbReference>
<dbReference type="GeneID" id="31002606"/>
<dbReference type="Proteomes" id="UP000214365">
    <property type="component" value="Unassembled WGS sequence"/>
</dbReference>
<protein>
    <recommendedName>
        <fullName evidence="8">54S ribosomal protein L22, mitochondrial</fullName>
    </recommendedName>
</protein>
<dbReference type="GO" id="GO:0006412">
    <property type="term" value="P:translation"/>
    <property type="evidence" value="ECO:0007669"/>
    <property type="project" value="InterPro"/>
</dbReference>
<feature type="compositionally biased region" description="Polar residues" evidence="5">
    <location>
        <begin position="90"/>
        <end position="100"/>
    </location>
</feature>
<comment type="similarity">
    <text evidence="1 4">Belongs to the universal ribosomal protein uL22 family.</text>
</comment>
<feature type="compositionally biased region" description="Basic and acidic residues" evidence="5">
    <location>
        <begin position="66"/>
        <end position="81"/>
    </location>
</feature>
<dbReference type="EMBL" id="LFMY01000003">
    <property type="protein sequence ID" value="OKL61848.1"/>
    <property type="molecule type" value="Genomic_DNA"/>
</dbReference>
<evidence type="ECO:0000256" key="5">
    <source>
        <dbReference type="SAM" id="MobiDB-lite"/>
    </source>
</evidence>
<dbReference type="Pfam" id="PF00237">
    <property type="entry name" value="Ribosomal_L22"/>
    <property type="match status" value="1"/>
</dbReference>
<dbReference type="OrthoDB" id="416470at2759"/>
<sequence>MASRGAGLPYRQLVRGSRSTTATWAAQRTISYTSPLRAGEKSGIDKKDGQEEEESSRPRRSFMSSIRERLFKGQSHSEKPAPKPMKPPQIQRQGTLSTDSIFADDPILTEEAEQAEKKTGPSRLEDRLHSNMQMVLDPRPEARKRWERKMITREIRKRGRLTKKEIIMATERESLVKSHWFKTSVKKLGPLARQIAGKNIDEAILQMRLSKKKVAKDVMEHLEFAKNTAIVRYGMGLGKEGDQAPKSNPITVILNDGTKKTITDPTSIYIAEAWVNRGPFDTGHDHRARGKINLLRLPYTGLSVRLKEEKTRIREWKDRETRAKRQRKSMLWVQLPDRPISAQNQYYSW</sequence>
<keyword evidence="7" id="KW-1185">Reference proteome</keyword>
<dbReference type="FunFam" id="3.90.470.10:FF:000017">
    <property type="entry name" value="54S ribosomal protein L22, mitochondrial"/>
    <property type="match status" value="1"/>
</dbReference>
<dbReference type="InterPro" id="IPR047867">
    <property type="entry name" value="Ribosomal_uL22_bac/org-type"/>
</dbReference>
<dbReference type="SUPFAM" id="SSF54843">
    <property type="entry name" value="Ribosomal protein L22"/>
    <property type="match status" value="1"/>
</dbReference>
<dbReference type="InterPro" id="IPR001063">
    <property type="entry name" value="Ribosomal_uL22"/>
</dbReference>
<dbReference type="RefSeq" id="XP_020121969.1">
    <property type="nucleotide sequence ID" value="XM_020264939.1"/>
</dbReference>
<evidence type="ECO:0000313" key="6">
    <source>
        <dbReference type="EMBL" id="OKL61848.1"/>
    </source>
</evidence>
<evidence type="ECO:0000256" key="2">
    <source>
        <dbReference type="ARBA" id="ARBA00022980"/>
    </source>
</evidence>
<accession>A0A225AWZ3</accession>
<organism evidence="6 7">
    <name type="scientific">Talaromyces atroroseus</name>
    <dbReference type="NCBI Taxonomy" id="1441469"/>
    <lineage>
        <taxon>Eukaryota</taxon>
        <taxon>Fungi</taxon>
        <taxon>Dikarya</taxon>
        <taxon>Ascomycota</taxon>
        <taxon>Pezizomycotina</taxon>
        <taxon>Eurotiomycetes</taxon>
        <taxon>Eurotiomycetidae</taxon>
        <taxon>Eurotiales</taxon>
        <taxon>Trichocomaceae</taxon>
        <taxon>Talaromyces</taxon>
        <taxon>Talaromyces sect. Trachyspermi</taxon>
    </lineage>
</organism>
<dbReference type="AlphaFoldDB" id="A0A225AWZ3"/>
<name>A0A225AWZ3_TALAT</name>
<reference evidence="6 7" key="1">
    <citation type="submission" date="2015-06" db="EMBL/GenBank/DDBJ databases">
        <title>Talaromyces atroroseus IBT 11181 draft genome.</title>
        <authorList>
            <person name="Rasmussen K.B."/>
            <person name="Rasmussen S."/>
            <person name="Petersen B."/>
            <person name="Sicheritz-Ponten T."/>
            <person name="Mortensen U.H."/>
            <person name="Thrane U."/>
        </authorList>
    </citation>
    <scope>NUCLEOTIDE SEQUENCE [LARGE SCALE GENOMIC DNA]</scope>
    <source>
        <strain evidence="6 7">IBT 11181</strain>
    </source>
</reference>
<proteinExistence type="inferred from homology"/>
<feature type="compositionally biased region" description="Polar residues" evidence="5">
    <location>
        <begin position="17"/>
        <end position="34"/>
    </location>
</feature>
<comment type="caution">
    <text evidence="6">The sequence shown here is derived from an EMBL/GenBank/DDBJ whole genome shotgun (WGS) entry which is preliminary data.</text>
</comment>
<keyword evidence="2 4" id="KW-0689">Ribosomal protein</keyword>
<gene>
    <name evidence="6" type="ORF">UA08_02851</name>
</gene>
<feature type="region of interest" description="Disordered" evidence="5">
    <location>
        <begin position="1"/>
        <end position="101"/>
    </location>
</feature>
<evidence type="ECO:0000256" key="1">
    <source>
        <dbReference type="ARBA" id="ARBA00009451"/>
    </source>
</evidence>
<evidence type="ECO:0000256" key="3">
    <source>
        <dbReference type="ARBA" id="ARBA00023274"/>
    </source>
</evidence>
<feature type="compositionally biased region" description="Basic and acidic residues" evidence="5">
    <location>
        <begin position="38"/>
        <end position="49"/>
    </location>
</feature>
<dbReference type="PANTHER" id="PTHR13501">
    <property type="entry name" value="CHLOROPLAST 50S RIBOSOMAL PROTEIN L22-RELATED"/>
    <property type="match status" value="1"/>
</dbReference>
<evidence type="ECO:0000256" key="4">
    <source>
        <dbReference type="RuleBase" id="RU004005"/>
    </source>
</evidence>
<dbReference type="STRING" id="1441469.A0A225AWZ3"/>
<dbReference type="CDD" id="cd00336">
    <property type="entry name" value="Ribosomal_L22"/>
    <property type="match status" value="1"/>
</dbReference>
<dbReference type="GO" id="GO:0003735">
    <property type="term" value="F:structural constituent of ribosome"/>
    <property type="evidence" value="ECO:0007669"/>
    <property type="project" value="InterPro"/>
</dbReference>
<evidence type="ECO:0000313" key="7">
    <source>
        <dbReference type="Proteomes" id="UP000214365"/>
    </source>
</evidence>
<dbReference type="InterPro" id="IPR036394">
    <property type="entry name" value="Ribosomal_uL22_sf"/>
</dbReference>